<sequence length="75" mass="8884">MALVSNLQRRNSLGTPIAMRSKRIYRQTVVFNSSEMSTVEFFCNKYKIQNRGKFFRETIITAVLQKLEQDHPRLF</sequence>
<dbReference type="OrthoDB" id="1095728at2"/>
<organism evidence="1 2">
    <name type="scientific">Acetobacteroides hydrogenigenes</name>
    <dbReference type="NCBI Taxonomy" id="979970"/>
    <lineage>
        <taxon>Bacteria</taxon>
        <taxon>Pseudomonadati</taxon>
        <taxon>Bacteroidota</taxon>
        <taxon>Bacteroidia</taxon>
        <taxon>Bacteroidales</taxon>
        <taxon>Rikenellaceae</taxon>
        <taxon>Acetobacteroides</taxon>
    </lineage>
</organism>
<name>A0A4R2EHM7_9BACT</name>
<dbReference type="RefSeq" id="WP_131839354.1">
    <property type="nucleotide sequence ID" value="NZ_SLWB01000007.1"/>
</dbReference>
<dbReference type="Proteomes" id="UP000294830">
    <property type="component" value="Unassembled WGS sequence"/>
</dbReference>
<reference evidence="1 2" key="1">
    <citation type="submission" date="2019-03" db="EMBL/GenBank/DDBJ databases">
        <title>Genomic Encyclopedia of Archaeal and Bacterial Type Strains, Phase II (KMG-II): from individual species to whole genera.</title>
        <authorList>
            <person name="Goeker M."/>
        </authorList>
    </citation>
    <scope>NUCLEOTIDE SEQUENCE [LARGE SCALE GENOMIC DNA]</scope>
    <source>
        <strain evidence="1 2">RL-C</strain>
    </source>
</reference>
<dbReference type="AlphaFoldDB" id="A0A4R2EHM7"/>
<keyword evidence="2" id="KW-1185">Reference proteome</keyword>
<proteinExistence type="predicted"/>
<evidence type="ECO:0000313" key="1">
    <source>
        <dbReference type="EMBL" id="TCN67725.1"/>
    </source>
</evidence>
<evidence type="ECO:0000313" key="2">
    <source>
        <dbReference type="Proteomes" id="UP000294830"/>
    </source>
</evidence>
<gene>
    <name evidence="1" type="ORF">CLV25_107184</name>
</gene>
<dbReference type="EMBL" id="SLWB01000007">
    <property type="protein sequence ID" value="TCN67725.1"/>
    <property type="molecule type" value="Genomic_DNA"/>
</dbReference>
<accession>A0A4R2EHM7</accession>
<comment type="caution">
    <text evidence="1">The sequence shown here is derived from an EMBL/GenBank/DDBJ whole genome shotgun (WGS) entry which is preliminary data.</text>
</comment>
<protein>
    <submittedName>
        <fullName evidence="1">Uncharacterized protein</fullName>
    </submittedName>
</protein>